<dbReference type="KEGG" id="eus:EUTSA_v10009640mg"/>
<keyword evidence="1" id="KW-1133">Transmembrane helix</keyword>
<evidence type="ECO:0000256" key="1">
    <source>
        <dbReference type="SAM" id="Phobius"/>
    </source>
</evidence>
<protein>
    <submittedName>
        <fullName evidence="2">Uncharacterized protein</fullName>
    </submittedName>
</protein>
<keyword evidence="1" id="KW-0812">Transmembrane</keyword>
<reference evidence="2 3" key="1">
    <citation type="journal article" date="2013" name="Front. Plant Sci.">
        <title>The Reference Genome of the Halophytic Plant Eutrema salsugineum.</title>
        <authorList>
            <person name="Yang R."/>
            <person name="Jarvis D.E."/>
            <person name="Chen H."/>
            <person name="Beilstein M.A."/>
            <person name="Grimwood J."/>
            <person name="Jenkins J."/>
            <person name="Shu S."/>
            <person name="Prochnik S."/>
            <person name="Xin M."/>
            <person name="Ma C."/>
            <person name="Schmutz J."/>
            <person name="Wing R.A."/>
            <person name="Mitchell-Olds T."/>
            <person name="Schumaker K.S."/>
            <person name="Wang X."/>
        </authorList>
    </citation>
    <scope>NUCLEOTIDE SEQUENCE [LARGE SCALE GENOMIC DNA]</scope>
</reference>
<dbReference type="EMBL" id="KI517683">
    <property type="protein sequence ID" value="ESQ35823.1"/>
    <property type="molecule type" value="Genomic_DNA"/>
</dbReference>
<accession>V4L7S5</accession>
<feature type="non-terminal residue" evidence="2">
    <location>
        <position position="1"/>
    </location>
</feature>
<evidence type="ECO:0000313" key="2">
    <source>
        <dbReference type="EMBL" id="ESQ35823.1"/>
    </source>
</evidence>
<sequence>SRKQEEESPHTNKTQKADLRLSSLWQVVTIVLSIPARLFLPSSVFRSSSSFSVRLTIGAFALYLSDFRLISVRHIGLIEERVTLFVFFNVEFK</sequence>
<feature type="transmembrane region" description="Helical" evidence="1">
    <location>
        <begin position="21"/>
        <end position="39"/>
    </location>
</feature>
<dbReference type="Gramene" id="ESQ35823">
    <property type="protein sequence ID" value="ESQ35823"/>
    <property type="gene ID" value="EUTSA_v10009640mg"/>
</dbReference>
<feature type="transmembrane region" description="Helical" evidence="1">
    <location>
        <begin position="51"/>
        <end position="71"/>
    </location>
</feature>
<proteinExistence type="predicted"/>
<dbReference type="AlphaFoldDB" id="V4L7S5"/>
<feature type="non-terminal residue" evidence="2">
    <location>
        <position position="93"/>
    </location>
</feature>
<gene>
    <name evidence="2" type="ORF">EUTSA_v10009640mg</name>
</gene>
<keyword evidence="1" id="KW-0472">Membrane</keyword>
<dbReference type="Proteomes" id="UP000030689">
    <property type="component" value="Unassembled WGS sequence"/>
</dbReference>
<name>V4L7S5_EUTSA</name>
<keyword evidence="3" id="KW-1185">Reference proteome</keyword>
<evidence type="ECO:0000313" key="3">
    <source>
        <dbReference type="Proteomes" id="UP000030689"/>
    </source>
</evidence>
<organism evidence="2 3">
    <name type="scientific">Eutrema salsugineum</name>
    <name type="common">Saltwater cress</name>
    <name type="synonym">Sisymbrium salsugineum</name>
    <dbReference type="NCBI Taxonomy" id="72664"/>
    <lineage>
        <taxon>Eukaryota</taxon>
        <taxon>Viridiplantae</taxon>
        <taxon>Streptophyta</taxon>
        <taxon>Embryophyta</taxon>
        <taxon>Tracheophyta</taxon>
        <taxon>Spermatophyta</taxon>
        <taxon>Magnoliopsida</taxon>
        <taxon>eudicotyledons</taxon>
        <taxon>Gunneridae</taxon>
        <taxon>Pentapetalae</taxon>
        <taxon>rosids</taxon>
        <taxon>malvids</taxon>
        <taxon>Brassicales</taxon>
        <taxon>Brassicaceae</taxon>
        <taxon>Eutremeae</taxon>
        <taxon>Eutrema</taxon>
    </lineage>
</organism>